<keyword evidence="7" id="KW-0819">tRNA processing</keyword>
<sequence>MQKQRALDLLKNKIPSRFLCVVDDSSLGSAEYLWHCMLREALLLSPCLIVSSGLYSYERELKAPSFSSKCLMMDDFDDIDSLLEVLRKNISSNPEVPHCSLHILIDCLSWFLLDCPSDFEFEFWTRHVIAVLFAMSLHPCVRRITVLFHPLKSRDGTMLSGSCDVVSILEQCSVTFVRCESSVLPCAGNSGGRIQQAVSLWHRYALQRLYAFGKEQPRMVNKPTFLERVLIEIDPLNWVMLSQSPKPSSETLQLSESKTQPECSFALQLTETEKQARSKVVLPYELGESKLIGSEHEGGEARVHYQPDCFDDLDDEDPDDDLNI</sequence>
<comment type="caution">
    <text evidence="10">The sequence shown here is derived from an EMBL/GenBank/DDBJ whole genome shotgun (WGS) entry which is preliminary data.</text>
</comment>
<evidence type="ECO:0000256" key="7">
    <source>
        <dbReference type="ARBA" id="ARBA00022694"/>
    </source>
</evidence>
<dbReference type="PANTHER" id="PTHR15641">
    <property type="entry name" value="ELONGATOR COMPLEX PROTEIN 5"/>
    <property type="match status" value="1"/>
</dbReference>
<reference evidence="10 11" key="1">
    <citation type="submission" date="2019-07" db="EMBL/GenBank/DDBJ databases">
        <title>Annotation for the trematode Paragonimus westermani.</title>
        <authorList>
            <person name="Choi Y.-J."/>
        </authorList>
    </citation>
    <scope>NUCLEOTIDE SEQUENCE [LARGE SCALE GENOMIC DNA]</scope>
    <source>
        <strain evidence="10">180907_Pwestermani</strain>
    </source>
</reference>
<dbReference type="Proteomes" id="UP000699462">
    <property type="component" value="Unassembled WGS sequence"/>
</dbReference>
<dbReference type="GO" id="GO:0005634">
    <property type="term" value="C:nucleus"/>
    <property type="evidence" value="ECO:0007669"/>
    <property type="project" value="UniProtKB-SubCell"/>
</dbReference>
<comment type="pathway">
    <text evidence="3">tRNA modification; 5-methoxycarbonylmethyl-2-thiouridine-tRNA biosynthesis.</text>
</comment>
<dbReference type="EMBL" id="JTDF01006671">
    <property type="protein sequence ID" value="KAF8565474.1"/>
    <property type="molecule type" value="Genomic_DNA"/>
</dbReference>
<gene>
    <name evidence="10" type="ORF">P879_07393</name>
</gene>
<dbReference type="PANTHER" id="PTHR15641:SF1">
    <property type="entry name" value="ELONGATOR COMPLEX PROTEIN 5"/>
    <property type="match status" value="1"/>
</dbReference>
<dbReference type="InterPro" id="IPR019519">
    <property type="entry name" value="Elp5"/>
</dbReference>
<evidence type="ECO:0000256" key="5">
    <source>
        <dbReference type="ARBA" id="ARBA00020264"/>
    </source>
</evidence>
<dbReference type="GO" id="GO:0000049">
    <property type="term" value="F:tRNA binding"/>
    <property type="evidence" value="ECO:0007669"/>
    <property type="project" value="TreeGrafter"/>
</dbReference>
<evidence type="ECO:0000256" key="2">
    <source>
        <dbReference type="ARBA" id="ARBA00004496"/>
    </source>
</evidence>
<comment type="similarity">
    <text evidence="4">Belongs to the ELP5 family.</text>
</comment>
<dbReference type="GO" id="GO:0005829">
    <property type="term" value="C:cytosol"/>
    <property type="evidence" value="ECO:0007669"/>
    <property type="project" value="TreeGrafter"/>
</dbReference>
<feature type="compositionally biased region" description="Acidic residues" evidence="9">
    <location>
        <begin position="309"/>
        <end position="324"/>
    </location>
</feature>
<dbReference type="OrthoDB" id="6234546at2759"/>
<name>A0A8T0DEY4_9TREM</name>
<evidence type="ECO:0000256" key="9">
    <source>
        <dbReference type="SAM" id="MobiDB-lite"/>
    </source>
</evidence>
<evidence type="ECO:0000256" key="1">
    <source>
        <dbReference type="ARBA" id="ARBA00004123"/>
    </source>
</evidence>
<accession>A0A8T0DEY4</accession>
<keyword evidence="11" id="KW-1185">Reference proteome</keyword>
<evidence type="ECO:0000313" key="10">
    <source>
        <dbReference type="EMBL" id="KAF8565474.1"/>
    </source>
</evidence>
<keyword evidence="8" id="KW-0539">Nucleus</keyword>
<feature type="region of interest" description="Disordered" evidence="9">
    <location>
        <begin position="292"/>
        <end position="324"/>
    </location>
</feature>
<evidence type="ECO:0000256" key="4">
    <source>
        <dbReference type="ARBA" id="ARBA00009567"/>
    </source>
</evidence>
<feature type="compositionally biased region" description="Basic and acidic residues" evidence="9">
    <location>
        <begin position="293"/>
        <end position="305"/>
    </location>
</feature>
<keyword evidence="6" id="KW-0963">Cytoplasm</keyword>
<organism evidence="10 11">
    <name type="scientific">Paragonimus westermani</name>
    <dbReference type="NCBI Taxonomy" id="34504"/>
    <lineage>
        <taxon>Eukaryota</taxon>
        <taxon>Metazoa</taxon>
        <taxon>Spiralia</taxon>
        <taxon>Lophotrochozoa</taxon>
        <taxon>Platyhelminthes</taxon>
        <taxon>Trematoda</taxon>
        <taxon>Digenea</taxon>
        <taxon>Plagiorchiida</taxon>
        <taxon>Troglotremata</taxon>
        <taxon>Troglotrematidae</taxon>
        <taxon>Paragonimus</taxon>
    </lineage>
</organism>
<protein>
    <recommendedName>
        <fullName evidence="5">Elongator complex protein 5</fullName>
    </recommendedName>
</protein>
<evidence type="ECO:0000256" key="3">
    <source>
        <dbReference type="ARBA" id="ARBA00005043"/>
    </source>
</evidence>
<evidence type="ECO:0000256" key="8">
    <source>
        <dbReference type="ARBA" id="ARBA00023242"/>
    </source>
</evidence>
<evidence type="ECO:0000256" key="6">
    <source>
        <dbReference type="ARBA" id="ARBA00022490"/>
    </source>
</evidence>
<dbReference type="GO" id="GO:0033588">
    <property type="term" value="C:elongator holoenzyme complex"/>
    <property type="evidence" value="ECO:0007669"/>
    <property type="project" value="InterPro"/>
</dbReference>
<evidence type="ECO:0000313" key="11">
    <source>
        <dbReference type="Proteomes" id="UP000699462"/>
    </source>
</evidence>
<dbReference type="GO" id="GO:0002098">
    <property type="term" value="P:tRNA wobble uridine modification"/>
    <property type="evidence" value="ECO:0007669"/>
    <property type="project" value="InterPro"/>
</dbReference>
<dbReference type="AlphaFoldDB" id="A0A8T0DEY4"/>
<comment type="subcellular location">
    <subcellularLocation>
        <location evidence="2">Cytoplasm</location>
    </subcellularLocation>
    <subcellularLocation>
        <location evidence="1">Nucleus</location>
    </subcellularLocation>
</comment>
<proteinExistence type="inferred from homology"/>